<dbReference type="GO" id="GO:0008374">
    <property type="term" value="F:O-acyltransferase activity"/>
    <property type="evidence" value="ECO:0007669"/>
    <property type="project" value="InterPro"/>
</dbReference>
<dbReference type="Gene3D" id="3.40.50.1820">
    <property type="entry name" value="alpha/beta hydrolase"/>
    <property type="match status" value="1"/>
</dbReference>
<dbReference type="PANTHER" id="PTHR37946:SF1">
    <property type="entry name" value="SLL1969 PROTEIN"/>
    <property type="match status" value="1"/>
</dbReference>
<accession>A0A840VH60</accession>
<dbReference type="InterPro" id="IPR003386">
    <property type="entry name" value="LACT/PDAT_acylTrfase"/>
</dbReference>
<dbReference type="EMBL" id="JACHFD010000021">
    <property type="protein sequence ID" value="MBB5353159.1"/>
    <property type="molecule type" value="Genomic_DNA"/>
</dbReference>
<dbReference type="Proteomes" id="UP000557717">
    <property type="component" value="Unassembled WGS sequence"/>
</dbReference>
<comment type="caution">
    <text evidence="1">The sequence shown here is derived from an EMBL/GenBank/DDBJ whole genome shotgun (WGS) entry which is preliminary data.</text>
</comment>
<dbReference type="InterPro" id="IPR029058">
    <property type="entry name" value="AB_hydrolase_fold"/>
</dbReference>
<organism evidence="1 2">
    <name type="scientific">Haloferula luteola</name>
    <dbReference type="NCBI Taxonomy" id="595692"/>
    <lineage>
        <taxon>Bacteria</taxon>
        <taxon>Pseudomonadati</taxon>
        <taxon>Verrucomicrobiota</taxon>
        <taxon>Verrucomicrobiia</taxon>
        <taxon>Verrucomicrobiales</taxon>
        <taxon>Verrucomicrobiaceae</taxon>
        <taxon>Haloferula</taxon>
    </lineage>
</organism>
<evidence type="ECO:0000313" key="2">
    <source>
        <dbReference type="Proteomes" id="UP000557717"/>
    </source>
</evidence>
<proteinExistence type="predicted"/>
<evidence type="ECO:0008006" key="3">
    <source>
        <dbReference type="Google" id="ProtNLM"/>
    </source>
</evidence>
<protein>
    <recommendedName>
        <fullName evidence="3">Alpha/beta hydrolase family protein</fullName>
    </recommendedName>
</protein>
<evidence type="ECO:0000313" key="1">
    <source>
        <dbReference type="EMBL" id="MBB5353159.1"/>
    </source>
</evidence>
<gene>
    <name evidence="1" type="ORF">HNR46_003413</name>
</gene>
<reference evidence="1 2" key="1">
    <citation type="submission" date="2020-08" db="EMBL/GenBank/DDBJ databases">
        <title>Genomic Encyclopedia of Type Strains, Phase IV (KMG-IV): sequencing the most valuable type-strain genomes for metagenomic binning, comparative biology and taxonomic classification.</title>
        <authorList>
            <person name="Goeker M."/>
        </authorList>
    </citation>
    <scope>NUCLEOTIDE SEQUENCE [LARGE SCALE GENOMIC DNA]</scope>
    <source>
        <strain evidence="1 2">YC6886</strain>
    </source>
</reference>
<dbReference type="AlphaFoldDB" id="A0A840VH60"/>
<dbReference type="RefSeq" id="WP_184020765.1">
    <property type="nucleotide sequence ID" value="NZ_JACHFD010000021.1"/>
</dbReference>
<dbReference type="GO" id="GO:0006629">
    <property type="term" value="P:lipid metabolic process"/>
    <property type="evidence" value="ECO:0007669"/>
    <property type="project" value="InterPro"/>
</dbReference>
<sequence length="438" mass="48740">MPTPSLRPGLVLIFLAGCLVGCANFRRLSRDLRFIDRTDTVMARLSPMPDDTTVYGLALGYDSTTQKVHAVDGAKVGTGGVFGFFVKRNTEQYLMAFADQNDNESYDPGEPAWIHTDGSGKPAPVLIDPFTHGAMVQGQLSTATRFPESLVAAAHVFKADRAPRDIVTGWNIPVELGTLARVEEPRFSSDRGSRGYWEPASYPIESGVGIFFLENYDVHRIPILFVYGAAGSLQDWRPFLDHLDRSRYQAWFFHYPTGAKLDVMGSTLNSAIQLLHEAYGFRKMHVVAHSMGGLVSRDFLLKNRRDGHSYVHRFVSISTPWGGQEFARSGVRRAPSVIPSWYDLVPNSTFQQRIFSESISGKTPHLLLYGHRSQSSLVLPAENDGTVSVASETHPQAVADAVEVRGYDEGHVSILSNQEVIRRTFQFFDQDRTASSRH</sequence>
<dbReference type="SUPFAM" id="SSF53474">
    <property type="entry name" value="alpha/beta-Hydrolases"/>
    <property type="match status" value="1"/>
</dbReference>
<dbReference type="PANTHER" id="PTHR37946">
    <property type="entry name" value="SLL1969 PROTEIN"/>
    <property type="match status" value="1"/>
</dbReference>
<dbReference type="Pfam" id="PF02450">
    <property type="entry name" value="LCAT"/>
    <property type="match status" value="1"/>
</dbReference>
<keyword evidence="2" id="KW-1185">Reference proteome</keyword>
<name>A0A840VH60_9BACT</name>
<dbReference type="PROSITE" id="PS51257">
    <property type="entry name" value="PROKAR_LIPOPROTEIN"/>
    <property type="match status" value="1"/>
</dbReference>